<keyword evidence="4 8" id="KW-0479">Metal-binding</keyword>
<evidence type="ECO:0000256" key="5">
    <source>
        <dbReference type="ARBA" id="ARBA00022801"/>
    </source>
</evidence>
<dbReference type="GO" id="GO:0002100">
    <property type="term" value="P:tRNA wobble adenosine to inosine editing"/>
    <property type="evidence" value="ECO:0007669"/>
    <property type="project" value="UniProtKB-UniRule"/>
</dbReference>
<evidence type="ECO:0000256" key="8">
    <source>
        <dbReference type="HAMAP-Rule" id="MF_00972"/>
    </source>
</evidence>
<evidence type="ECO:0000259" key="9">
    <source>
        <dbReference type="PROSITE" id="PS51747"/>
    </source>
</evidence>
<evidence type="ECO:0000256" key="2">
    <source>
        <dbReference type="ARBA" id="ARBA00011738"/>
    </source>
</evidence>
<dbReference type="FunFam" id="3.40.140.10:FF:000005">
    <property type="entry name" value="tRNA-specific adenosine deaminase"/>
    <property type="match status" value="1"/>
</dbReference>
<keyword evidence="5 8" id="KW-0378">Hydrolase</keyword>
<reference evidence="10 11" key="1">
    <citation type="submission" date="2019-01" db="EMBL/GenBank/DDBJ databases">
        <title>Insights into ecological role of a new deltaproteobacterial order Candidatus Sinidesulfobacterales (Sva0485) by metagenomics and metatranscriptomics.</title>
        <authorList>
            <person name="Tan S."/>
            <person name="Liu J."/>
            <person name="Fang Y."/>
            <person name="Hedlund B.P."/>
            <person name="Lian Z.H."/>
            <person name="Huang L.Y."/>
            <person name="Li J.T."/>
            <person name="Huang L.N."/>
            <person name="Li W.J."/>
            <person name="Jiang H.C."/>
            <person name="Dong H.L."/>
            <person name="Shu W.S."/>
        </authorList>
    </citation>
    <scope>NUCLEOTIDE SEQUENCE [LARGE SCALE GENOMIC DNA]</scope>
    <source>
        <strain evidence="10">AP3</strain>
    </source>
</reference>
<dbReference type="InterPro" id="IPR016192">
    <property type="entry name" value="APOBEC/CMP_deaminase_Zn-bd"/>
</dbReference>
<comment type="similarity">
    <text evidence="1">Belongs to the cytidine and deoxycytidylate deaminase family. ADAT2 subfamily.</text>
</comment>
<evidence type="ECO:0000256" key="4">
    <source>
        <dbReference type="ARBA" id="ARBA00022723"/>
    </source>
</evidence>
<name>A0A519BCG8_9DELT</name>
<evidence type="ECO:0000256" key="1">
    <source>
        <dbReference type="ARBA" id="ARBA00010669"/>
    </source>
</evidence>
<keyword evidence="6 8" id="KW-0862">Zinc</keyword>
<sequence length="155" mass="17512">MNYHYDVKFMELALGEAKKAKECDEVPIGAVIAIDNRLIASSFNTVEKDKSSIMHAEIKVILEAQKKLNNWRLEGCSLYVTLEPCLMCCGAIVLSRIKRLVYGTRDPKAGAVNSLYSTLNDERLNHNVEIVAGIMELESSFLLKNFFKEKRRING</sequence>
<dbReference type="HAMAP" id="MF_00972">
    <property type="entry name" value="tRNA_aden_deaminase"/>
    <property type="match status" value="1"/>
</dbReference>
<dbReference type="PROSITE" id="PS51747">
    <property type="entry name" value="CYT_DCMP_DEAMINASES_2"/>
    <property type="match status" value="1"/>
</dbReference>
<evidence type="ECO:0000313" key="11">
    <source>
        <dbReference type="Proteomes" id="UP000320813"/>
    </source>
</evidence>
<dbReference type="InterPro" id="IPR058535">
    <property type="entry name" value="MafB19-deam"/>
</dbReference>
<dbReference type="InterPro" id="IPR002125">
    <property type="entry name" value="CMP_dCMP_dom"/>
</dbReference>
<dbReference type="Proteomes" id="UP000320813">
    <property type="component" value="Unassembled WGS sequence"/>
</dbReference>
<feature type="domain" description="CMP/dCMP-type deaminase" evidence="9">
    <location>
        <begin position="4"/>
        <end position="113"/>
    </location>
</feature>
<feature type="binding site" evidence="8">
    <location>
        <position position="55"/>
    </location>
    <ligand>
        <name>Zn(2+)</name>
        <dbReference type="ChEBI" id="CHEBI:29105"/>
        <note>catalytic</note>
    </ligand>
</feature>
<dbReference type="SUPFAM" id="SSF53927">
    <property type="entry name" value="Cytidine deaminase-like"/>
    <property type="match status" value="1"/>
</dbReference>
<feature type="binding site" evidence="8">
    <location>
        <position position="85"/>
    </location>
    <ligand>
        <name>Zn(2+)</name>
        <dbReference type="ChEBI" id="CHEBI:29105"/>
        <note>catalytic</note>
    </ligand>
</feature>
<comment type="function">
    <text evidence="8">Catalyzes the deamination of adenosine to inosine at the wobble position 34 of tRNA(Arg2).</text>
</comment>
<keyword evidence="3 8" id="KW-0819">tRNA processing</keyword>
<evidence type="ECO:0000256" key="3">
    <source>
        <dbReference type="ARBA" id="ARBA00022694"/>
    </source>
</evidence>
<dbReference type="GO" id="GO:0008270">
    <property type="term" value="F:zinc ion binding"/>
    <property type="evidence" value="ECO:0007669"/>
    <property type="project" value="UniProtKB-UniRule"/>
</dbReference>
<protein>
    <recommendedName>
        <fullName evidence="8">tRNA-specific adenosine deaminase</fullName>
        <ecNumber evidence="8">3.5.4.33</ecNumber>
    </recommendedName>
</protein>
<dbReference type="PANTHER" id="PTHR11079:SF202">
    <property type="entry name" value="TRNA-SPECIFIC ADENOSINE DEAMINASE"/>
    <property type="match status" value="1"/>
</dbReference>
<dbReference type="InterPro" id="IPR016193">
    <property type="entry name" value="Cytidine_deaminase-like"/>
</dbReference>
<comment type="cofactor">
    <cofactor evidence="8">
        <name>Zn(2+)</name>
        <dbReference type="ChEBI" id="CHEBI:29105"/>
    </cofactor>
    <text evidence="8">Binds 1 zinc ion per subunit.</text>
</comment>
<comment type="caution">
    <text evidence="10">The sequence shown here is derived from an EMBL/GenBank/DDBJ whole genome shotgun (WGS) entry which is preliminary data.</text>
</comment>
<comment type="catalytic activity">
    <reaction evidence="7 8">
        <text>adenosine(34) in tRNA + H2O + H(+) = inosine(34) in tRNA + NH4(+)</text>
        <dbReference type="Rhea" id="RHEA:43168"/>
        <dbReference type="Rhea" id="RHEA-COMP:10373"/>
        <dbReference type="Rhea" id="RHEA-COMP:10374"/>
        <dbReference type="ChEBI" id="CHEBI:15377"/>
        <dbReference type="ChEBI" id="CHEBI:15378"/>
        <dbReference type="ChEBI" id="CHEBI:28938"/>
        <dbReference type="ChEBI" id="CHEBI:74411"/>
        <dbReference type="ChEBI" id="CHEBI:82852"/>
        <dbReference type="EC" id="3.5.4.33"/>
    </reaction>
</comment>
<dbReference type="GO" id="GO:0052717">
    <property type="term" value="F:tRNA-specific adenosine-34 deaminase activity"/>
    <property type="evidence" value="ECO:0007669"/>
    <property type="project" value="UniProtKB-UniRule"/>
</dbReference>
<accession>A0A519BCG8</accession>
<feature type="binding site" evidence="8">
    <location>
        <position position="88"/>
    </location>
    <ligand>
        <name>Zn(2+)</name>
        <dbReference type="ChEBI" id="CHEBI:29105"/>
        <note>catalytic</note>
    </ligand>
</feature>
<dbReference type="EMBL" id="SGBD01000001">
    <property type="protein sequence ID" value="RZD14975.1"/>
    <property type="molecule type" value="Genomic_DNA"/>
</dbReference>
<dbReference type="PANTHER" id="PTHR11079">
    <property type="entry name" value="CYTOSINE DEAMINASE FAMILY MEMBER"/>
    <property type="match status" value="1"/>
</dbReference>
<dbReference type="EC" id="3.5.4.33" evidence="8"/>
<proteinExistence type="inferred from homology"/>
<dbReference type="Gene3D" id="3.40.140.10">
    <property type="entry name" value="Cytidine Deaminase, domain 2"/>
    <property type="match status" value="1"/>
</dbReference>
<gene>
    <name evidence="8" type="primary">tadA</name>
    <name evidence="10" type="ORF">EVJ47_01460</name>
</gene>
<dbReference type="PROSITE" id="PS00903">
    <property type="entry name" value="CYT_DCMP_DEAMINASES_1"/>
    <property type="match status" value="1"/>
</dbReference>
<dbReference type="Pfam" id="PF14437">
    <property type="entry name" value="MafB19-deam"/>
    <property type="match status" value="1"/>
</dbReference>
<dbReference type="CDD" id="cd01285">
    <property type="entry name" value="nucleoside_deaminase"/>
    <property type="match status" value="1"/>
</dbReference>
<dbReference type="InterPro" id="IPR028883">
    <property type="entry name" value="tRNA_aden_deaminase"/>
</dbReference>
<evidence type="ECO:0000313" key="10">
    <source>
        <dbReference type="EMBL" id="RZD14975.1"/>
    </source>
</evidence>
<dbReference type="AlphaFoldDB" id="A0A519BCG8"/>
<evidence type="ECO:0000256" key="6">
    <source>
        <dbReference type="ARBA" id="ARBA00022833"/>
    </source>
</evidence>
<organism evidence="10 11">
    <name type="scientific">Candidatus Acidulodesulfobacterium ferriphilum</name>
    <dbReference type="NCBI Taxonomy" id="2597223"/>
    <lineage>
        <taxon>Bacteria</taxon>
        <taxon>Deltaproteobacteria</taxon>
        <taxon>Candidatus Acidulodesulfobacterales</taxon>
        <taxon>Candidatus Acidulodesulfobacterium</taxon>
    </lineage>
</organism>
<evidence type="ECO:0000256" key="7">
    <source>
        <dbReference type="ARBA" id="ARBA00048045"/>
    </source>
</evidence>
<comment type="subunit">
    <text evidence="2 8">Homodimer.</text>
</comment>
<feature type="active site" description="Proton donor" evidence="8">
    <location>
        <position position="57"/>
    </location>
</feature>